<comment type="subcellular location">
    <subcellularLocation>
        <location evidence="1">Cell membrane</location>
        <topology evidence="1">Multi-pass membrane protein</topology>
    </subcellularLocation>
</comment>
<feature type="transmembrane region" description="Helical" evidence="7">
    <location>
        <begin position="142"/>
        <end position="161"/>
    </location>
</feature>
<dbReference type="RefSeq" id="WP_014103088.1">
    <property type="nucleotide sequence ID" value="NC_016026.1"/>
</dbReference>
<sequence length="543" mass="58757">MTKETKISAFSPFHHRVFAVLWGATLISNIGTWMFNVTSGWLMTDLAPSPLMVSLVQAATALPIFLFAIPAGAFGDLFDRRRLLIITQILSAVALFIFAGLLWVGAVGAWTLLFFTFLTGAMSAFAMPAWQAIVPRLVPKNELAPAIALNGVSVNIARAIGPALGGFILVAMGAVATVVLDAVSFLVIVAALLWWKTTTPQTTPNVPRERLVGAMQAGVRFSIRSLPLRHTLVRAFAFFVFASAYWALLPLLAKDVLQGGPGLYGILLTALGAGAIAGTFMLAPLKTKIGPNRILALASGLTALGMVVMAYGGTEIAGIAGAFIGGIGWILAVSSLNVSAQLSLPDWVRARGLAVFQMVFFGAMTLGSIVWGHVAGLVGLSETLAVAAAMIVVGIPLTWRFHLNRGEGEDYTPSHHWPEPMLVAPVDHDRGPVLVTLEYRIDDADREKFYHLMTELGDIRRRDGAIQWGFFEDVEDHGRFIEMFTAESWADHLRHHDRVTESDRVLQHKIHELHKGGKVKTMHAVMPGLSGGSLKKIPKNHKD</sequence>
<dbReference type="HOGENOM" id="CLU_034180_11_1_5"/>
<keyword evidence="2" id="KW-0813">Transport</keyword>
<feature type="transmembrane region" description="Helical" evidence="7">
    <location>
        <begin position="263"/>
        <end position="282"/>
    </location>
</feature>
<accession>G2KPP6</accession>
<dbReference type="InterPro" id="IPR036259">
    <property type="entry name" value="MFS_trans_sf"/>
</dbReference>
<feature type="transmembrane region" description="Helical" evidence="7">
    <location>
        <begin position="167"/>
        <end position="195"/>
    </location>
</feature>
<protein>
    <submittedName>
        <fullName evidence="9">Major Facilitator Superfamily protein</fullName>
    </submittedName>
</protein>
<keyword evidence="3" id="KW-1003">Cell membrane</keyword>
<dbReference type="CDD" id="cd06173">
    <property type="entry name" value="MFS_MefA_like"/>
    <property type="match status" value="1"/>
</dbReference>
<feature type="transmembrane region" description="Helical" evidence="7">
    <location>
        <begin position="319"/>
        <end position="340"/>
    </location>
</feature>
<proteinExistence type="predicted"/>
<dbReference type="InterPro" id="IPR010290">
    <property type="entry name" value="TM_effector"/>
</dbReference>
<dbReference type="Pfam" id="PF05977">
    <property type="entry name" value="MFS_3"/>
    <property type="match status" value="1"/>
</dbReference>
<feature type="transmembrane region" description="Helical" evidence="7">
    <location>
        <begin position="20"/>
        <end position="43"/>
    </location>
</feature>
<dbReference type="Gene3D" id="1.20.1250.20">
    <property type="entry name" value="MFS general substrate transporter like domains"/>
    <property type="match status" value="1"/>
</dbReference>
<keyword evidence="5 7" id="KW-1133">Transmembrane helix</keyword>
<reference evidence="9 10" key="1">
    <citation type="journal article" date="2011" name="BMC Genomics">
        <title>Genomic insights into an obligate epibiotic bacterial predator: Micavibrio aeruginosavorus ARL-13.</title>
        <authorList>
            <person name="Wang Z."/>
            <person name="Kadouri D."/>
            <person name="Wu M."/>
        </authorList>
    </citation>
    <scope>NUCLEOTIDE SEQUENCE [LARGE SCALE GENOMIC DNA]</scope>
    <source>
        <strain evidence="9 10">ARL-13</strain>
    </source>
</reference>
<dbReference type="PANTHER" id="PTHR23513">
    <property type="entry name" value="INTEGRAL MEMBRANE EFFLUX PROTEIN-RELATED"/>
    <property type="match status" value="1"/>
</dbReference>
<feature type="transmembrane region" description="Helical" evidence="7">
    <location>
        <begin position="110"/>
        <end position="130"/>
    </location>
</feature>
<evidence type="ECO:0000313" key="10">
    <source>
        <dbReference type="Proteomes" id="UP000009286"/>
    </source>
</evidence>
<feature type="transmembrane region" description="Helical" evidence="7">
    <location>
        <begin position="352"/>
        <end position="371"/>
    </location>
</feature>
<organism evidence="9 10">
    <name type="scientific">Micavibrio aeruginosavorus (strain ARL-13)</name>
    <dbReference type="NCBI Taxonomy" id="856793"/>
    <lineage>
        <taxon>Bacteria</taxon>
        <taxon>Pseudomonadati</taxon>
        <taxon>Bdellovibrionota</taxon>
        <taxon>Bdellovibrionia</taxon>
        <taxon>Bdellovibrionales</taxon>
        <taxon>Pseudobdellovibrionaceae</taxon>
        <taxon>Micavibrio</taxon>
    </lineage>
</organism>
<keyword evidence="6 7" id="KW-0472">Membrane</keyword>
<keyword evidence="10" id="KW-1185">Reference proteome</keyword>
<dbReference type="AlphaFoldDB" id="G2KPP6"/>
<evidence type="ECO:0000313" key="9">
    <source>
        <dbReference type="EMBL" id="AEP09865.1"/>
    </source>
</evidence>
<feature type="transmembrane region" description="Helical" evidence="7">
    <location>
        <begin position="377"/>
        <end position="399"/>
    </location>
</feature>
<keyword evidence="4 7" id="KW-0812">Transmembrane</keyword>
<evidence type="ECO:0000256" key="2">
    <source>
        <dbReference type="ARBA" id="ARBA00022448"/>
    </source>
</evidence>
<dbReference type="OrthoDB" id="9809918at2"/>
<evidence type="ECO:0000256" key="3">
    <source>
        <dbReference type="ARBA" id="ARBA00022475"/>
    </source>
</evidence>
<feature type="domain" description="Major facilitator superfamily (MFS) profile" evidence="8">
    <location>
        <begin position="17"/>
        <end position="406"/>
    </location>
</feature>
<dbReference type="Proteomes" id="UP000009286">
    <property type="component" value="Chromosome"/>
</dbReference>
<feature type="transmembrane region" description="Helical" evidence="7">
    <location>
        <begin position="294"/>
        <end position="313"/>
    </location>
</feature>
<feature type="transmembrane region" description="Helical" evidence="7">
    <location>
        <begin position="232"/>
        <end position="251"/>
    </location>
</feature>
<dbReference type="SUPFAM" id="SSF103473">
    <property type="entry name" value="MFS general substrate transporter"/>
    <property type="match status" value="1"/>
</dbReference>
<gene>
    <name evidence="9" type="ordered locus">MICA_1547</name>
</gene>
<evidence type="ECO:0000259" key="8">
    <source>
        <dbReference type="PROSITE" id="PS50850"/>
    </source>
</evidence>
<dbReference type="eggNOG" id="COG0477">
    <property type="taxonomic scope" value="Bacteria"/>
</dbReference>
<evidence type="ECO:0000256" key="5">
    <source>
        <dbReference type="ARBA" id="ARBA00022989"/>
    </source>
</evidence>
<dbReference type="PROSITE" id="PS50850">
    <property type="entry name" value="MFS"/>
    <property type="match status" value="1"/>
</dbReference>
<dbReference type="EMBL" id="CP002382">
    <property type="protein sequence ID" value="AEP09865.1"/>
    <property type="molecule type" value="Genomic_DNA"/>
</dbReference>
<dbReference type="InterPro" id="IPR020846">
    <property type="entry name" value="MFS_dom"/>
</dbReference>
<dbReference type="PANTHER" id="PTHR23513:SF11">
    <property type="entry name" value="STAPHYLOFERRIN A TRANSPORTER"/>
    <property type="match status" value="1"/>
</dbReference>
<dbReference type="GO" id="GO:0022857">
    <property type="term" value="F:transmembrane transporter activity"/>
    <property type="evidence" value="ECO:0007669"/>
    <property type="project" value="InterPro"/>
</dbReference>
<evidence type="ECO:0000256" key="4">
    <source>
        <dbReference type="ARBA" id="ARBA00022692"/>
    </source>
</evidence>
<evidence type="ECO:0000256" key="1">
    <source>
        <dbReference type="ARBA" id="ARBA00004651"/>
    </source>
</evidence>
<feature type="transmembrane region" description="Helical" evidence="7">
    <location>
        <begin position="83"/>
        <end position="104"/>
    </location>
</feature>
<dbReference type="KEGG" id="mai:MICA_1547"/>
<evidence type="ECO:0000256" key="7">
    <source>
        <dbReference type="SAM" id="Phobius"/>
    </source>
</evidence>
<dbReference type="STRING" id="856793.MICA_1547"/>
<dbReference type="GO" id="GO:0005886">
    <property type="term" value="C:plasma membrane"/>
    <property type="evidence" value="ECO:0007669"/>
    <property type="project" value="UniProtKB-SubCell"/>
</dbReference>
<feature type="transmembrane region" description="Helical" evidence="7">
    <location>
        <begin position="49"/>
        <end position="71"/>
    </location>
</feature>
<name>G2KPP6_MICAA</name>
<evidence type="ECO:0000256" key="6">
    <source>
        <dbReference type="ARBA" id="ARBA00023136"/>
    </source>
</evidence>